<reference evidence="3" key="1">
    <citation type="submission" date="2011-05" db="EMBL/GenBank/DDBJ databases">
        <authorList>
            <person name="Richards S.R."/>
            <person name="Qu J."/>
            <person name="Jiang H."/>
            <person name="Jhangiani S.N."/>
            <person name="Agravi P."/>
            <person name="Goodspeed R."/>
            <person name="Gross S."/>
            <person name="Mandapat C."/>
            <person name="Jackson L."/>
            <person name="Mathew T."/>
            <person name="Pu L."/>
            <person name="Thornton R."/>
            <person name="Saada N."/>
            <person name="Wilczek-Boney K.B."/>
            <person name="Lee S."/>
            <person name="Kovar C."/>
            <person name="Wu Y."/>
            <person name="Scherer S.E."/>
            <person name="Worley K.C."/>
            <person name="Muzny D.M."/>
            <person name="Gibbs R."/>
        </authorList>
    </citation>
    <scope>NUCLEOTIDE SEQUENCE</scope>
    <source>
        <strain evidence="3">Brora</strain>
    </source>
</reference>
<feature type="compositionally biased region" description="Low complexity" evidence="1">
    <location>
        <begin position="33"/>
        <end position="46"/>
    </location>
</feature>
<sequence>MKEIRKALVRMRRACFGQVNVRKISRSRRDDNSSSVRSRTDTTGSSIRMQSTYGNRQSTLIYQTKELMKENGADVILLIFINYSELSLDGTPSGPYKSVLSTECPALWVTFCMIKTIWVQKYVSCVQSVPSTMTATFTFLHRVSIFDICEVDL</sequence>
<proteinExistence type="predicted"/>
<dbReference type="EnsemblMetazoa" id="SMAR005424-RA">
    <property type="protein sequence ID" value="SMAR005424-PA"/>
    <property type="gene ID" value="SMAR005424"/>
</dbReference>
<evidence type="ECO:0000313" key="3">
    <source>
        <dbReference type="Proteomes" id="UP000014500"/>
    </source>
</evidence>
<dbReference type="AlphaFoldDB" id="T1IW62"/>
<evidence type="ECO:0000313" key="2">
    <source>
        <dbReference type="EnsemblMetazoa" id="SMAR005424-PA"/>
    </source>
</evidence>
<reference evidence="2" key="2">
    <citation type="submission" date="2015-02" db="UniProtKB">
        <authorList>
            <consortium name="EnsemblMetazoa"/>
        </authorList>
    </citation>
    <scope>IDENTIFICATION</scope>
</reference>
<organism evidence="2 3">
    <name type="scientific">Strigamia maritima</name>
    <name type="common">European centipede</name>
    <name type="synonym">Geophilus maritimus</name>
    <dbReference type="NCBI Taxonomy" id="126957"/>
    <lineage>
        <taxon>Eukaryota</taxon>
        <taxon>Metazoa</taxon>
        <taxon>Ecdysozoa</taxon>
        <taxon>Arthropoda</taxon>
        <taxon>Myriapoda</taxon>
        <taxon>Chilopoda</taxon>
        <taxon>Pleurostigmophora</taxon>
        <taxon>Geophilomorpha</taxon>
        <taxon>Linotaeniidae</taxon>
        <taxon>Strigamia</taxon>
    </lineage>
</organism>
<accession>T1IW62</accession>
<dbReference type="EMBL" id="JH431608">
    <property type="status" value="NOT_ANNOTATED_CDS"/>
    <property type="molecule type" value="Genomic_DNA"/>
</dbReference>
<dbReference type="HOGENOM" id="CLU_1715555_0_0_1"/>
<evidence type="ECO:0000256" key="1">
    <source>
        <dbReference type="SAM" id="MobiDB-lite"/>
    </source>
</evidence>
<keyword evidence="3" id="KW-1185">Reference proteome</keyword>
<feature type="region of interest" description="Disordered" evidence="1">
    <location>
        <begin position="26"/>
        <end position="48"/>
    </location>
</feature>
<dbReference type="Proteomes" id="UP000014500">
    <property type="component" value="Unassembled WGS sequence"/>
</dbReference>
<protein>
    <submittedName>
        <fullName evidence="2">Uncharacterized protein</fullName>
    </submittedName>
</protein>
<name>T1IW62_STRMM</name>